<accession>A0A072PCM9</accession>
<dbReference type="CDD" id="cd02219">
    <property type="entry name" value="cupin_YjlB-like"/>
    <property type="match status" value="1"/>
</dbReference>
<organism evidence="1 2">
    <name type="scientific">Exophiala aquamarina CBS 119918</name>
    <dbReference type="NCBI Taxonomy" id="1182545"/>
    <lineage>
        <taxon>Eukaryota</taxon>
        <taxon>Fungi</taxon>
        <taxon>Dikarya</taxon>
        <taxon>Ascomycota</taxon>
        <taxon>Pezizomycotina</taxon>
        <taxon>Eurotiomycetes</taxon>
        <taxon>Chaetothyriomycetidae</taxon>
        <taxon>Chaetothyriales</taxon>
        <taxon>Herpotrichiellaceae</taxon>
        <taxon>Exophiala</taxon>
    </lineage>
</organism>
<dbReference type="SUPFAM" id="SSF51182">
    <property type="entry name" value="RmlC-like cupins"/>
    <property type="match status" value="1"/>
</dbReference>
<dbReference type="InterPro" id="IPR011051">
    <property type="entry name" value="RmlC_Cupin_sf"/>
</dbReference>
<dbReference type="RefSeq" id="XP_013260424.1">
    <property type="nucleotide sequence ID" value="XM_013404970.1"/>
</dbReference>
<reference evidence="1 2" key="1">
    <citation type="submission" date="2013-03" db="EMBL/GenBank/DDBJ databases">
        <title>The Genome Sequence of Exophiala aquamarina CBS 119918.</title>
        <authorList>
            <consortium name="The Broad Institute Genomics Platform"/>
            <person name="Cuomo C."/>
            <person name="de Hoog S."/>
            <person name="Gorbushina A."/>
            <person name="Walker B."/>
            <person name="Young S.K."/>
            <person name="Zeng Q."/>
            <person name="Gargeya S."/>
            <person name="Fitzgerald M."/>
            <person name="Haas B."/>
            <person name="Abouelleil A."/>
            <person name="Allen A.W."/>
            <person name="Alvarado L."/>
            <person name="Arachchi H.M."/>
            <person name="Berlin A.M."/>
            <person name="Chapman S.B."/>
            <person name="Gainer-Dewar J."/>
            <person name="Goldberg J."/>
            <person name="Griggs A."/>
            <person name="Gujja S."/>
            <person name="Hansen M."/>
            <person name="Howarth C."/>
            <person name="Imamovic A."/>
            <person name="Ireland A."/>
            <person name="Larimer J."/>
            <person name="McCowan C."/>
            <person name="Murphy C."/>
            <person name="Pearson M."/>
            <person name="Poon T.W."/>
            <person name="Priest M."/>
            <person name="Roberts A."/>
            <person name="Saif S."/>
            <person name="Shea T."/>
            <person name="Sisk P."/>
            <person name="Sykes S."/>
            <person name="Wortman J."/>
            <person name="Nusbaum C."/>
            <person name="Birren B."/>
        </authorList>
    </citation>
    <scope>NUCLEOTIDE SEQUENCE [LARGE SCALE GENOMIC DNA]</scope>
    <source>
        <strain evidence="1 2">CBS 119918</strain>
    </source>
</reference>
<dbReference type="VEuPathDB" id="FungiDB:A1O9_05754"/>
<dbReference type="InterPro" id="IPR014500">
    <property type="entry name" value="UCP019307_cupin"/>
</dbReference>
<dbReference type="PANTHER" id="PTHR36448">
    <property type="entry name" value="BLR7373 PROTEIN"/>
    <property type="match status" value="1"/>
</dbReference>
<protein>
    <submittedName>
        <fullName evidence="1">Uncharacterized protein</fullName>
    </submittedName>
</protein>
<dbReference type="Gene3D" id="2.60.120.10">
    <property type="entry name" value="Jelly Rolls"/>
    <property type="match status" value="1"/>
</dbReference>
<sequence length="175" mass="19404">MSVTPLSALRVSKHQIPAFTGFPNTSIQGKPLMIYHAVFSNPTPSSIESHLRSVGEVSPQWRYTMFTDSHFHSSTHEVLAIASGSAKCCFGHEQNECRIEPILEKGDVIIIPAGVGHRLLQDYGGFQMVGSYPKGKPWDMCYGRAGEEEQVKSIVNLEWFKKDPVYGEDGPSLHV</sequence>
<dbReference type="STRING" id="1182545.A0A072PCM9"/>
<dbReference type="GeneID" id="25280677"/>
<dbReference type="HOGENOM" id="CLU_084522_3_0_1"/>
<proteinExistence type="predicted"/>
<dbReference type="PIRSF" id="PIRSF019307">
    <property type="entry name" value="UCP019307"/>
    <property type="match status" value="1"/>
</dbReference>
<comment type="caution">
    <text evidence="1">The sequence shown here is derived from an EMBL/GenBank/DDBJ whole genome shotgun (WGS) entry which is preliminary data.</text>
</comment>
<dbReference type="InterPro" id="IPR047121">
    <property type="entry name" value="YjiB-like"/>
</dbReference>
<dbReference type="Proteomes" id="UP000027920">
    <property type="component" value="Unassembled WGS sequence"/>
</dbReference>
<name>A0A072PCM9_9EURO</name>
<dbReference type="OrthoDB" id="2589563at2759"/>
<evidence type="ECO:0000313" key="2">
    <source>
        <dbReference type="Proteomes" id="UP000027920"/>
    </source>
</evidence>
<evidence type="ECO:0000313" key="1">
    <source>
        <dbReference type="EMBL" id="KEF57834.1"/>
    </source>
</evidence>
<dbReference type="EMBL" id="AMGV01000004">
    <property type="protein sequence ID" value="KEF57834.1"/>
    <property type="molecule type" value="Genomic_DNA"/>
</dbReference>
<dbReference type="InterPro" id="IPR014710">
    <property type="entry name" value="RmlC-like_jellyroll"/>
</dbReference>
<keyword evidence="2" id="KW-1185">Reference proteome</keyword>
<gene>
    <name evidence="1" type="ORF">A1O9_05754</name>
</gene>
<dbReference type="AlphaFoldDB" id="A0A072PCM9"/>
<dbReference type="PANTHER" id="PTHR36448:SF3">
    <property type="entry name" value="CUPIN TYPE-2 DOMAIN-CONTAINING PROTEIN"/>
    <property type="match status" value="1"/>
</dbReference>